<comment type="function">
    <text evidence="10">Part of the Sec protein translocase complex. Interacts with the SecYEG preprotein conducting channel. SecDF uses the proton motive force (PMF) to complete protein translocation after the ATP-dependent function of SecA.</text>
</comment>
<dbReference type="InterPro" id="IPR048634">
    <property type="entry name" value="SecD_SecF_C"/>
</dbReference>
<evidence type="ECO:0000256" key="7">
    <source>
        <dbReference type="ARBA" id="ARBA00022989"/>
    </source>
</evidence>
<evidence type="ECO:0000256" key="1">
    <source>
        <dbReference type="ARBA" id="ARBA00004651"/>
    </source>
</evidence>
<evidence type="ECO:0000256" key="5">
    <source>
        <dbReference type="ARBA" id="ARBA00022692"/>
    </source>
</evidence>
<comment type="similarity">
    <text evidence="10">Belongs to the SecD/SecF family. SecF subfamily.</text>
</comment>
<comment type="subunit">
    <text evidence="10">Forms a complex with SecD. Part of the essential Sec protein translocation apparatus which comprises SecA, SecYEG and auxiliary proteins SecDF. Other proteins may also be involved.</text>
</comment>
<feature type="transmembrane region" description="Helical" evidence="10">
    <location>
        <begin position="241"/>
        <end position="258"/>
    </location>
</feature>
<dbReference type="PROSITE" id="PS50156">
    <property type="entry name" value="SSD"/>
    <property type="match status" value="1"/>
</dbReference>
<keyword evidence="3 10" id="KW-1003">Cell membrane</keyword>
<dbReference type="EMBL" id="MHQY01000007">
    <property type="protein sequence ID" value="OHA14498.1"/>
    <property type="molecule type" value="Genomic_DNA"/>
</dbReference>
<keyword evidence="2 10" id="KW-0813">Transport</keyword>
<dbReference type="SUPFAM" id="SSF82866">
    <property type="entry name" value="Multidrug efflux transporter AcrB transmembrane domain"/>
    <property type="match status" value="1"/>
</dbReference>
<dbReference type="Pfam" id="PF07549">
    <property type="entry name" value="Sec_GG"/>
    <property type="match status" value="1"/>
</dbReference>
<dbReference type="Proteomes" id="UP000177171">
    <property type="component" value="Unassembled WGS sequence"/>
</dbReference>
<dbReference type="NCBIfam" id="TIGR00966">
    <property type="entry name" value="transloc_SecF"/>
    <property type="match status" value="1"/>
</dbReference>
<evidence type="ECO:0000259" key="11">
    <source>
        <dbReference type="PROSITE" id="PS50156"/>
    </source>
</evidence>
<feature type="transmembrane region" description="Helical" evidence="10">
    <location>
        <begin position="264"/>
        <end position="289"/>
    </location>
</feature>
<protein>
    <recommendedName>
        <fullName evidence="10">Protein-export membrane protein SecF</fullName>
    </recommendedName>
</protein>
<keyword evidence="6 10" id="KW-0653">Protein transport</keyword>
<keyword evidence="7 10" id="KW-1133">Transmembrane helix</keyword>
<keyword evidence="9 10" id="KW-0472">Membrane</keyword>
<dbReference type="AlphaFoldDB" id="A0A1G2LS72"/>
<organism evidence="12 13">
    <name type="scientific">Candidatus Sungbacteria bacterium RIFCSPLOWO2_12_FULL_41_11</name>
    <dbReference type="NCBI Taxonomy" id="1802286"/>
    <lineage>
        <taxon>Bacteria</taxon>
        <taxon>Candidatus Sungiibacteriota</taxon>
    </lineage>
</organism>
<evidence type="ECO:0000256" key="4">
    <source>
        <dbReference type="ARBA" id="ARBA00022519"/>
    </source>
</evidence>
<name>A0A1G2LS72_9BACT</name>
<comment type="caution">
    <text evidence="12">The sequence shown here is derived from an EMBL/GenBank/DDBJ whole genome shotgun (WGS) entry which is preliminary data.</text>
</comment>
<dbReference type="GO" id="GO:0005886">
    <property type="term" value="C:plasma membrane"/>
    <property type="evidence" value="ECO:0007669"/>
    <property type="project" value="UniProtKB-SubCell"/>
</dbReference>
<evidence type="ECO:0000256" key="8">
    <source>
        <dbReference type="ARBA" id="ARBA00023010"/>
    </source>
</evidence>
<feature type="transmembrane region" description="Helical" evidence="10">
    <location>
        <begin position="9"/>
        <end position="34"/>
    </location>
</feature>
<evidence type="ECO:0000256" key="2">
    <source>
        <dbReference type="ARBA" id="ARBA00022448"/>
    </source>
</evidence>
<evidence type="ECO:0000256" key="6">
    <source>
        <dbReference type="ARBA" id="ARBA00022927"/>
    </source>
</evidence>
<sequence>MQIIANRKIFYIFSGILVSASLISLLTFGLHFGIDFTGGSLLEAEYRGVRPDSEVIRRNLESLNLGTIVIQQTGSQGLILRFRDVDENTHQEIVALLKKTATGFSEKRFDAIGPTIGKELKRKSIYAIIVVLVLIVLYIAWAFRKVSKPISSWKYGVVAVIALFHDVLIPAGLFSVLGRFAGAEVDTLFVTALLTILGFSVHDTIVVFDRVRENLRNTTGRGVDFSAIVEQSVKETIIRSINTSFTVLLSLLAIFLFGGESIRYFTLTLIVGVIIGTYSSIFIASPFLVTWQLFGSKQK</sequence>
<dbReference type="PRINTS" id="PR01755">
    <property type="entry name" value="SECFTRNLCASE"/>
</dbReference>
<accession>A0A1G2LS72</accession>
<feature type="transmembrane region" description="Helical" evidence="10">
    <location>
        <begin position="124"/>
        <end position="143"/>
    </location>
</feature>
<evidence type="ECO:0000313" key="13">
    <source>
        <dbReference type="Proteomes" id="UP000177171"/>
    </source>
</evidence>
<dbReference type="InterPro" id="IPR005665">
    <property type="entry name" value="SecF_bac"/>
</dbReference>
<dbReference type="InterPro" id="IPR000731">
    <property type="entry name" value="SSD"/>
</dbReference>
<reference evidence="12 13" key="1">
    <citation type="journal article" date="2016" name="Nat. Commun.">
        <title>Thousands of microbial genomes shed light on interconnected biogeochemical processes in an aquifer system.</title>
        <authorList>
            <person name="Anantharaman K."/>
            <person name="Brown C.T."/>
            <person name="Hug L.A."/>
            <person name="Sharon I."/>
            <person name="Castelle C.J."/>
            <person name="Probst A.J."/>
            <person name="Thomas B.C."/>
            <person name="Singh A."/>
            <person name="Wilkins M.J."/>
            <person name="Karaoz U."/>
            <person name="Brodie E.L."/>
            <person name="Williams K.H."/>
            <person name="Hubbard S.S."/>
            <person name="Banfield J.F."/>
        </authorList>
    </citation>
    <scope>NUCLEOTIDE SEQUENCE [LARGE SCALE GENOMIC DNA]</scope>
</reference>
<keyword evidence="4" id="KW-0997">Cell inner membrane</keyword>
<feature type="domain" description="SSD" evidence="11">
    <location>
        <begin position="124"/>
        <end position="290"/>
    </location>
</feature>
<keyword evidence="8 10" id="KW-0811">Translocation</keyword>
<comment type="subcellular location">
    <subcellularLocation>
        <location evidence="1 10">Cell membrane</location>
        <topology evidence="1 10">Multi-pass membrane protein</topology>
    </subcellularLocation>
</comment>
<feature type="transmembrane region" description="Helical" evidence="10">
    <location>
        <begin position="188"/>
        <end position="208"/>
    </location>
</feature>
<keyword evidence="5 10" id="KW-0812">Transmembrane</keyword>
<dbReference type="InterPro" id="IPR022813">
    <property type="entry name" value="SecD/SecF_arch_bac"/>
</dbReference>
<dbReference type="GO" id="GO:0015450">
    <property type="term" value="F:protein-transporting ATPase activity"/>
    <property type="evidence" value="ECO:0007669"/>
    <property type="project" value="InterPro"/>
</dbReference>
<dbReference type="InterPro" id="IPR022646">
    <property type="entry name" value="SecD/SecF_CS"/>
</dbReference>
<dbReference type="InterPro" id="IPR022645">
    <property type="entry name" value="SecD/SecF_bac"/>
</dbReference>
<evidence type="ECO:0000256" key="10">
    <source>
        <dbReference type="HAMAP-Rule" id="MF_01464"/>
    </source>
</evidence>
<dbReference type="GO" id="GO:0043952">
    <property type="term" value="P:protein transport by the Sec complex"/>
    <property type="evidence" value="ECO:0007669"/>
    <property type="project" value="UniProtKB-UniRule"/>
</dbReference>
<evidence type="ECO:0000313" key="12">
    <source>
        <dbReference type="EMBL" id="OHA14498.1"/>
    </source>
</evidence>
<dbReference type="GO" id="GO:0006605">
    <property type="term" value="P:protein targeting"/>
    <property type="evidence" value="ECO:0007669"/>
    <property type="project" value="UniProtKB-UniRule"/>
</dbReference>
<gene>
    <name evidence="10" type="primary">secF</name>
    <name evidence="12" type="ORF">A3G49_06655</name>
</gene>
<dbReference type="Pfam" id="PF02355">
    <property type="entry name" value="SecD_SecF_C"/>
    <property type="match status" value="1"/>
</dbReference>
<dbReference type="Gene3D" id="1.20.1640.10">
    <property type="entry name" value="Multidrug efflux transporter AcrB transmembrane domain"/>
    <property type="match status" value="1"/>
</dbReference>
<dbReference type="PANTHER" id="PTHR30081">
    <property type="entry name" value="PROTEIN-EXPORT MEMBRANE PROTEIN SEC"/>
    <property type="match status" value="1"/>
</dbReference>
<feature type="transmembrane region" description="Helical" evidence="10">
    <location>
        <begin position="155"/>
        <end position="176"/>
    </location>
</feature>
<dbReference type="HAMAP" id="MF_01464_B">
    <property type="entry name" value="SecF_B"/>
    <property type="match status" value="1"/>
</dbReference>
<dbReference type="PANTHER" id="PTHR30081:SF8">
    <property type="entry name" value="PROTEIN TRANSLOCASE SUBUNIT SECF"/>
    <property type="match status" value="1"/>
</dbReference>
<dbReference type="GO" id="GO:0065002">
    <property type="term" value="P:intracellular protein transmembrane transport"/>
    <property type="evidence" value="ECO:0007669"/>
    <property type="project" value="UniProtKB-UniRule"/>
</dbReference>
<evidence type="ECO:0000256" key="9">
    <source>
        <dbReference type="ARBA" id="ARBA00023136"/>
    </source>
</evidence>
<evidence type="ECO:0000256" key="3">
    <source>
        <dbReference type="ARBA" id="ARBA00022475"/>
    </source>
</evidence>
<proteinExistence type="inferred from homology"/>